<evidence type="ECO:0000313" key="8">
    <source>
        <dbReference type="Proteomes" id="UP000606494"/>
    </source>
</evidence>
<dbReference type="InterPro" id="IPR013325">
    <property type="entry name" value="RNA_pol_sigma_r2"/>
</dbReference>
<sequence length="195" mass="22822">MTQHPKNISDEEFVAFQNGDSRVFRIIFDNYQATLCRFAYSICKDEGIAQDAVQESFVKLHQNRSKIGGPEAIYPMLFVITKRYLLRVFRRSVVEAKYRDELRNNWNEGCTSTLDELKANDLRSVLEELVDQLPDKQKEIFQLNKLAGYSYEEISDQMGTSKNTVKNQVITASKKIRLHLHRLYHFVFLIFFLGQ</sequence>
<dbReference type="InterPro" id="IPR014284">
    <property type="entry name" value="RNA_pol_sigma-70_dom"/>
</dbReference>
<evidence type="ECO:0000259" key="5">
    <source>
        <dbReference type="Pfam" id="PF04542"/>
    </source>
</evidence>
<protein>
    <submittedName>
        <fullName evidence="7">Sigma-70 family RNA polymerase sigma factor</fullName>
    </submittedName>
</protein>
<evidence type="ECO:0000256" key="1">
    <source>
        <dbReference type="ARBA" id="ARBA00010641"/>
    </source>
</evidence>
<dbReference type="InterPro" id="IPR007627">
    <property type="entry name" value="RNA_pol_sigma70_r2"/>
</dbReference>
<dbReference type="CDD" id="cd06171">
    <property type="entry name" value="Sigma70_r4"/>
    <property type="match status" value="1"/>
</dbReference>
<comment type="caution">
    <text evidence="7">The sequence shown here is derived from an EMBL/GenBank/DDBJ whole genome shotgun (WGS) entry which is preliminary data.</text>
</comment>
<evidence type="ECO:0000259" key="6">
    <source>
        <dbReference type="Pfam" id="PF08281"/>
    </source>
</evidence>
<dbReference type="InterPro" id="IPR039425">
    <property type="entry name" value="RNA_pol_sigma-70-like"/>
</dbReference>
<accession>A0ABR7Y6P9</accession>
<dbReference type="InterPro" id="IPR013249">
    <property type="entry name" value="RNA_pol_sigma70_r4_t2"/>
</dbReference>
<dbReference type="SUPFAM" id="SSF88659">
    <property type="entry name" value="Sigma3 and sigma4 domains of RNA polymerase sigma factors"/>
    <property type="match status" value="1"/>
</dbReference>
<dbReference type="Gene3D" id="1.10.1740.10">
    <property type="match status" value="1"/>
</dbReference>
<dbReference type="PANTHER" id="PTHR43133">
    <property type="entry name" value="RNA POLYMERASE ECF-TYPE SIGMA FACTO"/>
    <property type="match status" value="1"/>
</dbReference>
<evidence type="ECO:0000313" key="7">
    <source>
        <dbReference type="EMBL" id="MBD1426944.1"/>
    </source>
</evidence>
<dbReference type="SUPFAM" id="SSF88946">
    <property type="entry name" value="Sigma2 domain of RNA polymerase sigma factors"/>
    <property type="match status" value="1"/>
</dbReference>
<evidence type="ECO:0000256" key="2">
    <source>
        <dbReference type="ARBA" id="ARBA00023015"/>
    </source>
</evidence>
<dbReference type="InterPro" id="IPR036388">
    <property type="entry name" value="WH-like_DNA-bd_sf"/>
</dbReference>
<evidence type="ECO:0000256" key="3">
    <source>
        <dbReference type="ARBA" id="ARBA00023082"/>
    </source>
</evidence>
<dbReference type="Pfam" id="PF08281">
    <property type="entry name" value="Sigma70_r4_2"/>
    <property type="match status" value="1"/>
</dbReference>
<organism evidence="7 8">
    <name type="scientific">Sphingobacterium arenae</name>
    <dbReference type="NCBI Taxonomy" id="1280598"/>
    <lineage>
        <taxon>Bacteria</taxon>
        <taxon>Pseudomonadati</taxon>
        <taxon>Bacteroidota</taxon>
        <taxon>Sphingobacteriia</taxon>
        <taxon>Sphingobacteriales</taxon>
        <taxon>Sphingobacteriaceae</taxon>
        <taxon>Sphingobacterium</taxon>
    </lineage>
</organism>
<name>A0ABR7Y6P9_9SPHI</name>
<dbReference type="InterPro" id="IPR013324">
    <property type="entry name" value="RNA_pol_sigma_r3/r4-like"/>
</dbReference>
<keyword evidence="8" id="KW-1185">Reference proteome</keyword>
<dbReference type="NCBIfam" id="TIGR02937">
    <property type="entry name" value="sigma70-ECF"/>
    <property type="match status" value="1"/>
</dbReference>
<dbReference type="EMBL" id="JACNYK010000004">
    <property type="protein sequence ID" value="MBD1426944.1"/>
    <property type="molecule type" value="Genomic_DNA"/>
</dbReference>
<dbReference type="PANTHER" id="PTHR43133:SF46">
    <property type="entry name" value="RNA POLYMERASE SIGMA-70 FACTOR ECF SUBFAMILY"/>
    <property type="match status" value="1"/>
</dbReference>
<keyword evidence="3" id="KW-0731">Sigma factor</keyword>
<keyword evidence="4" id="KW-0804">Transcription</keyword>
<reference evidence="7 8" key="1">
    <citation type="submission" date="2020-08" db="EMBL/GenBank/DDBJ databases">
        <title>Sphingobacterium sp. DN00404 isolated from aquaculture water.</title>
        <authorList>
            <person name="Zhang M."/>
        </authorList>
    </citation>
    <scope>NUCLEOTIDE SEQUENCE [LARGE SCALE GENOMIC DNA]</scope>
    <source>
        <strain evidence="7 8">KCTC 32294</strain>
    </source>
</reference>
<evidence type="ECO:0000256" key="4">
    <source>
        <dbReference type="ARBA" id="ARBA00023163"/>
    </source>
</evidence>
<dbReference type="Pfam" id="PF04542">
    <property type="entry name" value="Sigma70_r2"/>
    <property type="match status" value="1"/>
</dbReference>
<dbReference type="RefSeq" id="WP_190310090.1">
    <property type="nucleotide sequence ID" value="NZ_JACNYK010000004.1"/>
</dbReference>
<gene>
    <name evidence="7" type="ORF">H8B17_15285</name>
</gene>
<feature type="domain" description="RNA polymerase sigma factor 70 region 4 type 2" evidence="6">
    <location>
        <begin position="126"/>
        <end position="169"/>
    </location>
</feature>
<dbReference type="Gene3D" id="1.10.10.10">
    <property type="entry name" value="Winged helix-like DNA-binding domain superfamily/Winged helix DNA-binding domain"/>
    <property type="match status" value="1"/>
</dbReference>
<dbReference type="Proteomes" id="UP000606494">
    <property type="component" value="Unassembled WGS sequence"/>
</dbReference>
<feature type="domain" description="RNA polymerase sigma-70 region 2" evidence="5">
    <location>
        <begin position="28"/>
        <end position="91"/>
    </location>
</feature>
<proteinExistence type="inferred from homology"/>
<comment type="similarity">
    <text evidence="1">Belongs to the sigma-70 factor family. ECF subfamily.</text>
</comment>
<keyword evidence="2" id="KW-0805">Transcription regulation</keyword>